<keyword evidence="2" id="KW-0560">Oxidoreductase</keyword>
<dbReference type="Gene3D" id="3.40.50.720">
    <property type="entry name" value="NAD(P)-binding Rossmann-like Domain"/>
    <property type="match status" value="1"/>
</dbReference>
<dbReference type="PANTHER" id="PTHR44196">
    <property type="entry name" value="DEHYDROGENASE/REDUCTASE SDR FAMILY MEMBER 7B"/>
    <property type="match status" value="1"/>
</dbReference>
<reference evidence="4" key="1">
    <citation type="submission" date="2021-01" db="EMBL/GenBank/DDBJ databases">
        <title>Whole genome shotgun sequence of Virgisporangium aliadipatigenens NBRC 105644.</title>
        <authorList>
            <person name="Komaki H."/>
            <person name="Tamura T."/>
        </authorList>
    </citation>
    <scope>NUCLEOTIDE SEQUENCE</scope>
    <source>
        <strain evidence="4">NBRC 105644</strain>
    </source>
</reference>
<dbReference type="SUPFAM" id="SSF51735">
    <property type="entry name" value="NAD(P)-binding Rossmann-fold domains"/>
    <property type="match status" value="1"/>
</dbReference>
<dbReference type="PIRSF" id="PIRSF000126">
    <property type="entry name" value="11-beta-HSD1"/>
    <property type="match status" value="1"/>
</dbReference>
<comment type="similarity">
    <text evidence="1 3">Belongs to the short-chain dehydrogenases/reductases (SDR) family.</text>
</comment>
<sequence length="271" mass="29296">MRLCPPHREGIRMRYEGTTALVTGASSGIGAEFARRLARRGADVVLVARRADACESLAAEIKRETGRAAHVLPFDLTTPRGGYLLADAAAARGIGVDTVVNCAGAGLTRPFMDSTERQISDQLRLDIDATVDVSHAFLPQLIRSGRGALINFGSFTGYLPVPNMAVYAASKAFVIRFTEALAYELRDSRLTVLAVSPGPTRTEFFTSSGTSTDGLRLQTPDQVCTTAFRALDRRRPPVSVISGAANRSNRRLADLLPRRTVMRLMESKAAE</sequence>
<dbReference type="Pfam" id="PF00106">
    <property type="entry name" value="adh_short"/>
    <property type="match status" value="1"/>
</dbReference>
<comment type="caution">
    <text evidence="4">The sequence shown here is derived from an EMBL/GenBank/DDBJ whole genome shotgun (WGS) entry which is preliminary data.</text>
</comment>
<dbReference type="InterPro" id="IPR020904">
    <property type="entry name" value="Sc_DH/Rdtase_CS"/>
</dbReference>
<accession>A0A8J3YEE6</accession>
<evidence type="ECO:0000313" key="5">
    <source>
        <dbReference type="Proteomes" id="UP000619260"/>
    </source>
</evidence>
<evidence type="ECO:0000313" key="4">
    <source>
        <dbReference type="EMBL" id="GIJ43594.1"/>
    </source>
</evidence>
<dbReference type="PROSITE" id="PS00061">
    <property type="entry name" value="ADH_SHORT"/>
    <property type="match status" value="1"/>
</dbReference>
<dbReference type="CDD" id="cd05233">
    <property type="entry name" value="SDR_c"/>
    <property type="match status" value="1"/>
</dbReference>
<protein>
    <submittedName>
        <fullName evidence="4">Short-chain dehydrogenase</fullName>
    </submittedName>
</protein>
<dbReference type="GO" id="GO:0016491">
    <property type="term" value="F:oxidoreductase activity"/>
    <property type="evidence" value="ECO:0007669"/>
    <property type="project" value="UniProtKB-KW"/>
</dbReference>
<dbReference type="PANTHER" id="PTHR44196:SF2">
    <property type="entry name" value="SHORT-CHAIN DEHYDROGENASE-RELATED"/>
    <property type="match status" value="1"/>
</dbReference>
<dbReference type="InterPro" id="IPR002347">
    <property type="entry name" value="SDR_fam"/>
</dbReference>
<evidence type="ECO:0000256" key="2">
    <source>
        <dbReference type="ARBA" id="ARBA00023002"/>
    </source>
</evidence>
<dbReference type="EMBL" id="BOPF01000002">
    <property type="protein sequence ID" value="GIJ43594.1"/>
    <property type="molecule type" value="Genomic_DNA"/>
</dbReference>
<keyword evidence="5" id="KW-1185">Reference proteome</keyword>
<dbReference type="GO" id="GO:0016020">
    <property type="term" value="C:membrane"/>
    <property type="evidence" value="ECO:0007669"/>
    <property type="project" value="TreeGrafter"/>
</dbReference>
<gene>
    <name evidence="4" type="ORF">Val02_04800</name>
</gene>
<dbReference type="RefSeq" id="WP_203897151.1">
    <property type="nucleotide sequence ID" value="NZ_BOPF01000002.1"/>
</dbReference>
<dbReference type="AlphaFoldDB" id="A0A8J3YEE6"/>
<dbReference type="PRINTS" id="PR00080">
    <property type="entry name" value="SDRFAMILY"/>
</dbReference>
<name>A0A8J3YEE6_9ACTN</name>
<proteinExistence type="inferred from homology"/>
<dbReference type="Proteomes" id="UP000619260">
    <property type="component" value="Unassembled WGS sequence"/>
</dbReference>
<organism evidence="4 5">
    <name type="scientific">Virgisporangium aliadipatigenens</name>
    <dbReference type="NCBI Taxonomy" id="741659"/>
    <lineage>
        <taxon>Bacteria</taxon>
        <taxon>Bacillati</taxon>
        <taxon>Actinomycetota</taxon>
        <taxon>Actinomycetes</taxon>
        <taxon>Micromonosporales</taxon>
        <taxon>Micromonosporaceae</taxon>
        <taxon>Virgisporangium</taxon>
    </lineage>
</organism>
<evidence type="ECO:0000256" key="1">
    <source>
        <dbReference type="ARBA" id="ARBA00006484"/>
    </source>
</evidence>
<evidence type="ECO:0000256" key="3">
    <source>
        <dbReference type="RuleBase" id="RU000363"/>
    </source>
</evidence>
<dbReference type="PRINTS" id="PR00081">
    <property type="entry name" value="GDHRDH"/>
</dbReference>
<dbReference type="InterPro" id="IPR036291">
    <property type="entry name" value="NAD(P)-bd_dom_sf"/>
</dbReference>